<evidence type="ECO:0000256" key="9">
    <source>
        <dbReference type="ARBA" id="ARBA00022801"/>
    </source>
</evidence>
<evidence type="ECO:0000256" key="8">
    <source>
        <dbReference type="ARBA" id="ARBA00022729"/>
    </source>
</evidence>
<dbReference type="InterPro" id="IPR004843">
    <property type="entry name" value="Calcineurin-like_PHP"/>
</dbReference>
<dbReference type="PANTHER" id="PTHR11575">
    <property type="entry name" value="5'-NUCLEOTIDASE-RELATED"/>
    <property type="match status" value="1"/>
</dbReference>
<comment type="similarity">
    <text evidence="2 11">Belongs to the 5'-nucleotidase family.</text>
</comment>
<dbReference type="InterPro" id="IPR036907">
    <property type="entry name" value="5'-Nucleotdase_C_sf"/>
</dbReference>
<dbReference type="Gene3D" id="3.60.21.10">
    <property type="match status" value="1"/>
</dbReference>
<feature type="domain" description="Calcineurin-like phosphoesterase" evidence="12">
    <location>
        <begin position="24"/>
        <end position="239"/>
    </location>
</feature>
<dbReference type="CDD" id="cd07409">
    <property type="entry name" value="MPP_CD73_N"/>
    <property type="match status" value="1"/>
</dbReference>
<dbReference type="Pfam" id="PF00149">
    <property type="entry name" value="Metallophos"/>
    <property type="match status" value="1"/>
</dbReference>
<dbReference type="EMBL" id="OU963913">
    <property type="protein sequence ID" value="CAH0402434.1"/>
    <property type="molecule type" value="Genomic_DNA"/>
</dbReference>
<keyword evidence="6" id="KW-0800">Toxin</keyword>
<dbReference type="Proteomes" id="UP001153292">
    <property type="component" value="Chromosome 20"/>
</dbReference>
<evidence type="ECO:0000256" key="6">
    <source>
        <dbReference type="ARBA" id="ARBA00022656"/>
    </source>
</evidence>
<keyword evidence="7" id="KW-0479">Metal-binding</keyword>
<dbReference type="PROSITE" id="PS00786">
    <property type="entry name" value="5_NUCLEOTIDASE_2"/>
    <property type="match status" value="1"/>
</dbReference>
<evidence type="ECO:0000256" key="10">
    <source>
        <dbReference type="ARBA" id="ARBA00023240"/>
    </source>
</evidence>
<evidence type="ECO:0000256" key="1">
    <source>
        <dbReference type="ARBA" id="ARBA00004613"/>
    </source>
</evidence>
<protein>
    <recommendedName>
        <fullName evidence="3">apyrase</fullName>
        <ecNumber evidence="3">3.6.1.5</ecNumber>
    </recommendedName>
</protein>
<keyword evidence="10" id="KW-1199">Hemostasis impairing toxin</keyword>
<evidence type="ECO:0000313" key="15">
    <source>
        <dbReference type="Proteomes" id="UP001153292"/>
    </source>
</evidence>
<evidence type="ECO:0000256" key="11">
    <source>
        <dbReference type="RuleBase" id="RU362119"/>
    </source>
</evidence>
<dbReference type="SUPFAM" id="SSF56300">
    <property type="entry name" value="Metallo-dependent phosphatases"/>
    <property type="match status" value="1"/>
</dbReference>
<keyword evidence="8 11" id="KW-0732">Signal</keyword>
<evidence type="ECO:0000256" key="3">
    <source>
        <dbReference type="ARBA" id="ARBA00012148"/>
    </source>
</evidence>
<dbReference type="Pfam" id="PF02872">
    <property type="entry name" value="5_nucleotid_C"/>
    <property type="match status" value="1"/>
</dbReference>
<dbReference type="Gene3D" id="3.90.780.10">
    <property type="entry name" value="5'-Nucleotidase, C-terminal domain"/>
    <property type="match status" value="1"/>
</dbReference>
<reference evidence="14" key="1">
    <citation type="submission" date="2021-12" db="EMBL/GenBank/DDBJ databases">
        <authorList>
            <person name="King R."/>
        </authorList>
    </citation>
    <scope>NUCLEOTIDE SEQUENCE</scope>
</reference>
<feature type="domain" description="5'-Nucleotidase C-terminal" evidence="13">
    <location>
        <begin position="333"/>
        <end position="499"/>
    </location>
</feature>
<name>A0ABN8B4G4_CHISP</name>
<evidence type="ECO:0000313" key="14">
    <source>
        <dbReference type="EMBL" id="CAH0402434.1"/>
    </source>
</evidence>
<dbReference type="SUPFAM" id="SSF55816">
    <property type="entry name" value="5'-nucleotidase (syn. UDP-sugar hydrolase), C-terminal domain"/>
    <property type="match status" value="1"/>
</dbReference>
<gene>
    <name evidence="14" type="ORF">CHILSU_LOCUS5674</name>
</gene>
<organism evidence="14 15">
    <name type="scientific">Chilo suppressalis</name>
    <name type="common">Asiatic rice borer moth</name>
    <dbReference type="NCBI Taxonomy" id="168631"/>
    <lineage>
        <taxon>Eukaryota</taxon>
        <taxon>Metazoa</taxon>
        <taxon>Ecdysozoa</taxon>
        <taxon>Arthropoda</taxon>
        <taxon>Hexapoda</taxon>
        <taxon>Insecta</taxon>
        <taxon>Pterygota</taxon>
        <taxon>Neoptera</taxon>
        <taxon>Endopterygota</taxon>
        <taxon>Lepidoptera</taxon>
        <taxon>Glossata</taxon>
        <taxon>Ditrysia</taxon>
        <taxon>Pyraloidea</taxon>
        <taxon>Crambidae</taxon>
        <taxon>Crambinae</taxon>
        <taxon>Chilo</taxon>
    </lineage>
</organism>
<dbReference type="PRINTS" id="PR01607">
    <property type="entry name" value="APYRASEFAMLY"/>
</dbReference>
<dbReference type="InterPro" id="IPR008334">
    <property type="entry name" value="5'-Nucleotdase_C"/>
</dbReference>
<proteinExistence type="inferred from homology"/>
<dbReference type="InterPro" id="IPR029052">
    <property type="entry name" value="Metallo-depent_PP-like"/>
</dbReference>
<accession>A0ABN8B4G4</accession>
<dbReference type="InterPro" id="IPR006179">
    <property type="entry name" value="5_nucleotidase/apyrase"/>
</dbReference>
<feature type="chain" id="PRO_5044992447" description="apyrase" evidence="11">
    <location>
        <begin position="19"/>
        <end position="542"/>
    </location>
</feature>
<keyword evidence="11" id="KW-0547">Nucleotide-binding</keyword>
<keyword evidence="4" id="KW-1201">Platelet aggregation inhibiting toxin</keyword>
<dbReference type="PANTHER" id="PTHR11575:SF32">
    <property type="entry name" value="APYRASE-LIKE PROTEIN"/>
    <property type="match status" value="1"/>
</dbReference>
<evidence type="ECO:0000256" key="2">
    <source>
        <dbReference type="ARBA" id="ARBA00006654"/>
    </source>
</evidence>
<comment type="subcellular location">
    <subcellularLocation>
        <location evidence="1">Secreted</location>
    </subcellularLocation>
</comment>
<evidence type="ECO:0000256" key="4">
    <source>
        <dbReference type="ARBA" id="ARBA00022442"/>
    </source>
</evidence>
<dbReference type="InterPro" id="IPR006146">
    <property type="entry name" value="5'-Nucleotdase_CS"/>
</dbReference>
<evidence type="ECO:0000259" key="13">
    <source>
        <dbReference type="Pfam" id="PF02872"/>
    </source>
</evidence>
<keyword evidence="15" id="KW-1185">Reference proteome</keyword>
<keyword evidence="9 11" id="KW-0378">Hydrolase</keyword>
<keyword evidence="5" id="KW-0964">Secreted</keyword>
<sequence length="542" mass="60294">MFKLFFCVYLLAIVRSEGDGFELNILHYNDFHARFEETSLSGGICDRTSEDPCIGGFARLATVVRQAMTREPHSLLLNGGDSFQGTIWYNILRWNVTQEFMNMLPHDAHVLGNHEFDNGIEGAVPYIKALNSTVVTANIIDDDEPSIQGTYKSSTIVERNGTQIGIIGVIIASTNELASTGKLRFTDEIQAVKTEAEKLNNQGVKIIIVLSHCGLDIDREIALHGGPYIDIIVGGHSHTLLFNGEPPETSAFQPRGPYPVVVRQGEKPVLIVQAAAHTIYLGEIKLYFDDDGNLLDWYGHPHYIGSEIEQAPDVLAKIQEYLPLIEEAANAEVGTSLVFMDRSCACKECNLGSFLCDAFMHSVMNRSEGNNWHYAHFCIMNQGGIRAAITPGRVSYAELLVSLPFENKVETFDLRGDHIMEMLEYSVANVPYAGARMLQVSGLRSVFDGSRPVNERVINVAVRCIECDVPRYEPLQLDKYYRIVSQSFIGSGGDGFSMISNNRRNVTDIGLDYEVVMDYFARQSPVFIDVDGRIQITDPCIV</sequence>
<evidence type="ECO:0000256" key="7">
    <source>
        <dbReference type="ARBA" id="ARBA00022723"/>
    </source>
</evidence>
<evidence type="ECO:0000259" key="12">
    <source>
        <dbReference type="Pfam" id="PF00149"/>
    </source>
</evidence>
<evidence type="ECO:0000256" key="5">
    <source>
        <dbReference type="ARBA" id="ARBA00022525"/>
    </source>
</evidence>
<feature type="signal peptide" evidence="11">
    <location>
        <begin position="1"/>
        <end position="18"/>
    </location>
</feature>
<dbReference type="EC" id="3.6.1.5" evidence="3"/>